<dbReference type="Gene3D" id="1.10.268.20">
    <property type="match status" value="1"/>
</dbReference>
<dbReference type="GO" id="GO:0006897">
    <property type="term" value="P:endocytosis"/>
    <property type="evidence" value="ECO:0007669"/>
    <property type="project" value="TreeGrafter"/>
</dbReference>
<keyword evidence="4" id="KW-1185">Reference proteome</keyword>
<evidence type="ECO:0000256" key="1">
    <source>
        <dbReference type="SAM" id="MobiDB-lite"/>
    </source>
</evidence>
<dbReference type="SUPFAM" id="SSF47473">
    <property type="entry name" value="EF-hand"/>
    <property type="match status" value="1"/>
</dbReference>
<dbReference type="PANTHER" id="PTHR11216:SF174">
    <property type="entry name" value="GH06923P"/>
    <property type="match status" value="1"/>
</dbReference>
<dbReference type="InterPro" id="IPR040990">
    <property type="entry name" value="DUF5600"/>
</dbReference>
<evidence type="ECO:0000259" key="2">
    <source>
        <dbReference type="PROSITE" id="PS50031"/>
    </source>
</evidence>
<evidence type="ECO:0000313" key="3">
    <source>
        <dbReference type="EMBL" id="ETO26762.1"/>
    </source>
</evidence>
<comment type="caution">
    <text evidence="3">The sequence shown here is derived from an EMBL/GenBank/DDBJ whole genome shotgun (WGS) entry which is preliminary data.</text>
</comment>
<feature type="compositionally biased region" description="Basic and acidic residues" evidence="1">
    <location>
        <begin position="340"/>
        <end position="351"/>
    </location>
</feature>
<dbReference type="Pfam" id="PF12763">
    <property type="entry name" value="EH"/>
    <property type="match status" value="1"/>
</dbReference>
<reference evidence="3 4" key="1">
    <citation type="journal article" date="2013" name="Curr. Biol.">
        <title>The Genome of the Foraminiferan Reticulomyxa filosa.</title>
        <authorList>
            <person name="Glockner G."/>
            <person name="Hulsmann N."/>
            <person name="Schleicher M."/>
            <person name="Noegel A.A."/>
            <person name="Eichinger L."/>
            <person name="Gallinger C."/>
            <person name="Pawlowski J."/>
            <person name="Sierra R."/>
            <person name="Euteneuer U."/>
            <person name="Pillet L."/>
            <person name="Moustafa A."/>
            <person name="Platzer M."/>
            <person name="Groth M."/>
            <person name="Szafranski K."/>
            <person name="Schliwa M."/>
        </authorList>
    </citation>
    <scope>NUCLEOTIDE SEQUENCE [LARGE SCALE GENOMIC DNA]</scope>
</reference>
<dbReference type="Gene3D" id="1.10.238.10">
    <property type="entry name" value="EF-hand"/>
    <property type="match status" value="1"/>
</dbReference>
<dbReference type="EMBL" id="ASPP01007654">
    <property type="protein sequence ID" value="ETO26762.1"/>
    <property type="molecule type" value="Genomic_DNA"/>
</dbReference>
<feature type="compositionally biased region" description="Polar residues" evidence="1">
    <location>
        <begin position="279"/>
        <end position="289"/>
    </location>
</feature>
<feature type="non-terminal residue" evidence="3">
    <location>
        <position position="1"/>
    </location>
</feature>
<dbReference type="InterPro" id="IPR000261">
    <property type="entry name" value="EH_dom"/>
</dbReference>
<organism evidence="3 4">
    <name type="scientific">Reticulomyxa filosa</name>
    <dbReference type="NCBI Taxonomy" id="46433"/>
    <lineage>
        <taxon>Eukaryota</taxon>
        <taxon>Sar</taxon>
        <taxon>Rhizaria</taxon>
        <taxon>Retaria</taxon>
        <taxon>Foraminifera</taxon>
        <taxon>Monothalamids</taxon>
        <taxon>Reticulomyxidae</taxon>
        <taxon>Reticulomyxa</taxon>
    </lineage>
</organism>
<accession>X6NMZ3</accession>
<dbReference type="AlphaFoldDB" id="X6NMZ3"/>
<proteinExistence type="predicted"/>
<evidence type="ECO:0000313" key="4">
    <source>
        <dbReference type="Proteomes" id="UP000023152"/>
    </source>
</evidence>
<feature type="compositionally biased region" description="Basic and acidic residues" evidence="1">
    <location>
        <begin position="310"/>
        <end position="319"/>
    </location>
</feature>
<dbReference type="PROSITE" id="PS50031">
    <property type="entry name" value="EH"/>
    <property type="match status" value="1"/>
</dbReference>
<dbReference type="OrthoDB" id="1716625at2759"/>
<gene>
    <name evidence="3" type="ORF">RFI_10373</name>
</gene>
<dbReference type="GO" id="GO:0016197">
    <property type="term" value="P:endosomal transport"/>
    <property type="evidence" value="ECO:0007669"/>
    <property type="project" value="TreeGrafter"/>
</dbReference>
<dbReference type="GO" id="GO:0005886">
    <property type="term" value="C:plasma membrane"/>
    <property type="evidence" value="ECO:0007669"/>
    <property type="project" value="TreeGrafter"/>
</dbReference>
<dbReference type="InterPro" id="IPR011992">
    <property type="entry name" value="EF-hand-dom_pair"/>
</dbReference>
<feature type="compositionally biased region" description="Low complexity" evidence="1">
    <location>
        <begin position="250"/>
        <end position="261"/>
    </location>
</feature>
<sequence length="351" mass="40003">AQKQEELIIGIAGIFQEVSTKYGVPFGDFPNPQKFAAIIKNWEIWKFPRLKPRQITAIDEMLEQGIPQLLEKVELKEDFTSSSNDEVGKRNWNPFSSINENDEDADAFDINNIGMRWIVSQQQKGIYDEKFFALETVQGKASGSQVKKIMQQTGLDNHILGKVWSLADLDKDGFMVKYLFAYIFIMIKKKKKKNLYMCIHIYNSEEFALCMYLLEEIKHGKTLPDQLSEEYIPPSFRKKQKQVKKNPFDASATNTSSTKNSQVSHVDKQDKKESHLDSNSKSLGSSHGPTKQESDNHNLSVKNSETSLMHEPDINDYNHEFIQTSKDTNKTEAGCSNSHTSEHELGEHGAS</sequence>
<dbReference type="Pfam" id="PF18150">
    <property type="entry name" value="DUF5600"/>
    <property type="match status" value="1"/>
</dbReference>
<dbReference type="GO" id="GO:0005737">
    <property type="term" value="C:cytoplasm"/>
    <property type="evidence" value="ECO:0007669"/>
    <property type="project" value="TreeGrafter"/>
</dbReference>
<feature type="region of interest" description="Disordered" evidence="1">
    <location>
        <begin position="235"/>
        <end position="298"/>
    </location>
</feature>
<feature type="compositionally biased region" description="Basic and acidic residues" evidence="1">
    <location>
        <begin position="265"/>
        <end position="278"/>
    </location>
</feature>
<dbReference type="Proteomes" id="UP000023152">
    <property type="component" value="Unassembled WGS sequence"/>
</dbReference>
<name>X6NMZ3_RETFI</name>
<protein>
    <recommendedName>
        <fullName evidence="2">EH domain-containing protein</fullName>
    </recommendedName>
</protein>
<feature type="region of interest" description="Disordered" evidence="1">
    <location>
        <begin position="310"/>
        <end position="351"/>
    </location>
</feature>
<dbReference type="SMART" id="SM00027">
    <property type="entry name" value="EH"/>
    <property type="match status" value="1"/>
</dbReference>
<feature type="domain" description="EH" evidence="2">
    <location>
        <begin position="123"/>
        <end position="238"/>
    </location>
</feature>
<dbReference type="PANTHER" id="PTHR11216">
    <property type="entry name" value="EH DOMAIN"/>
    <property type="match status" value="1"/>
</dbReference>